<dbReference type="PANTHER" id="PTHR12948:SF3">
    <property type="entry name" value="NEDD8 ULTIMATE BUSTER 1"/>
    <property type="match status" value="1"/>
</dbReference>
<dbReference type="PROSITE" id="PS50030">
    <property type="entry name" value="UBA"/>
    <property type="match status" value="3"/>
</dbReference>
<feature type="compositionally biased region" description="Low complexity" evidence="1">
    <location>
        <begin position="551"/>
        <end position="587"/>
    </location>
</feature>
<dbReference type="CDD" id="cd14293">
    <property type="entry name" value="UBA3_NUB1"/>
    <property type="match status" value="1"/>
</dbReference>
<dbReference type="CDD" id="cd14291">
    <property type="entry name" value="UBA1_NUB1_like"/>
    <property type="match status" value="1"/>
</dbReference>
<reference evidence="3" key="1">
    <citation type="submission" date="2023-07" db="EMBL/GenBank/DDBJ databases">
        <title>Chromosome-level Genome Assembly of Striped Snakehead (Channa striata).</title>
        <authorList>
            <person name="Liu H."/>
        </authorList>
    </citation>
    <scope>NUCLEOTIDE SEQUENCE</scope>
    <source>
        <strain evidence="3">Gz</strain>
        <tissue evidence="3">Muscle</tissue>
    </source>
</reference>
<organism evidence="3 4">
    <name type="scientific">Channa striata</name>
    <name type="common">Snakehead murrel</name>
    <name type="synonym">Ophicephalus striatus</name>
    <dbReference type="NCBI Taxonomy" id="64152"/>
    <lineage>
        <taxon>Eukaryota</taxon>
        <taxon>Metazoa</taxon>
        <taxon>Chordata</taxon>
        <taxon>Craniata</taxon>
        <taxon>Vertebrata</taxon>
        <taxon>Euteleostomi</taxon>
        <taxon>Actinopterygii</taxon>
        <taxon>Neopterygii</taxon>
        <taxon>Teleostei</taxon>
        <taxon>Neoteleostei</taxon>
        <taxon>Acanthomorphata</taxon>
        <taxon>Anabantaria</taxon>
        <taxon>Anabantiformes</taxon>
        <taxon>Channoidei</taxon>
        <taxon>Channidae</taxon>
        <taxon>Channa</taxon>
    </lineage>
</organism>
<gene>
    <name evidence="3" type="ORF">Q5P01_004388</name>
</gene>
<dbReference type="InterPro" id="IPR015940">
    <property type="entry name" value="UBA"/>
</dbReference>
<evidence type="ECO:0000256" key="1">
    <source>
        <dbReference type="SAM" id="MobiDB-lite"/>
    </source>
</evidence>
<dbReference type="Pfam" id="PF26285">
    <property type="entry name" value="SASH1_Homeodomain"/>
    <property type="match status" value="1"/>
</dbReference>
<protein>
    <recommendedName>
        <fullName evidence="2">UBA domain-containing protein</fullName>
    </recommendedName>
</protein>
<dbReference type="PANTHER" id="PTHR12948">
    <property type="entry name" value="NEDD8 ULTIMATE BUSTER-1 BS4 PROTEIN"/>
    <property type="match status" value="1"/>
</dbReference>
<feature type="domain" description="UBA" evidence="2">
    <location>
        <begin position="446"/>
        <end position="491"/>
    </location>
</feature>
<dbReference type="InterPro" id="IPR058666">
    <property type="entry name" value="SASH1/NUB1_homeodomain"/>
</dbReference>
<evidence type="ECO:0000259" key="2">
    <source>
        <dbReference type="PROSITE" id="PS50030"/>
    </source>
</evidence>
<dbReference type="AlphaFoldDB" id="A0AA88T174"/>
<feature type="region of interest" description="Disordered" evidence="1">
    <location>
        <begin position="190"/>
        <end position="230"/>
    </location>
</feature>
<feature type="region of interest" description="Disordered" evidence="1">
    <location>
        <begin position="551"/>
        <end position="592"/>
    </location>
</feature>
<evidence type="ECO:0000313" key="3">
    <source>
        <dbReference type="EMBL" id="KAK2859768.1"/>
    </source>
</evidence>
<evidence type="ECO:0000313" key="4">
    <source>
        <dbReference type="Proteomes" id="UP001187415"/>
    </source>
</evidence>
<sequence length="708" mass="80029">MQEEVTARPFLLRHRVLQRPETMVEQNTEAKLKNLLKQEKIQLWNPPYTDDSSQAGLQHMQELAERYAPLVSLSVSEVGGALESIRVQAVKRGKRNKRFREINVATLELVLPKDIRKDPKTKNYMETRLDVLVQEVVDRIGAEYGLKYIRLLSGKILSADQRLDEQGVKNHSKIMVTRVTDTKLIEQMRKDEEERRNQEEKKKSQDKSLQRTQKGFQILSERDGSEDPVTTPFLEIADQKGNPLKIPHHERKALILAMGLHEKGRSLVKRKQYDNAVCHLLKADEQFSKCGSALLTSVDNYAVLQLDIVWCYQALEALSCLEDAKSRLQRAEDCFLKCYGEQQERLQMIKGNTGREQVLFLRLYLLQSLLFYYEGNDAQARDKLSKVESLYGRLCLDSEKMTQLMALGFTEGEARLGLRACQGDLHEAAIHISNRRQEREELKQRERQKRRTRMENISILTELGYSRRDAARALHRADGDMDKAYGILQDSTQAAQATDNNNTVEGVSPEKVEQLLYLGFERDVSEAALRLTGGDVQSATQLLLDNQGVLSPDLLSMSSPSTSPSSEEPTTSSNSPSSDEPTTSSTSTEDDELVNEVLEDISQHEEDYLDLTLEEESQLISTKNFSKLHRCSDRTATRLCSAPLGSLRGGSFEQVKKAKGSGRQRSRPPGAAVAAAAARTEVQRASVPPHRRVRGSPTCRSWWRTASV</sequence>
<dbReference type="Proteomes" id="UP001187415">
    <property type="component" value="Unassembled WGS sequence"/>
</dbReference>
<dbReference type="Pfam" id="PF18037">
    <property type="entry name" value="Ubiquitin_5"/>
    <property type="match status" value="1"/>
</dbReference>
<dbReference type="InterPro" id="IPR039749">
    <property type="entry name" value="NUB1"/>
</dbReference>
<proteinExistence type="predicted"/>
<feature type="region of interest" description="Disordered" evidence="1">
    <location>
        <begin position="678"/>
        <end position="697"/>
    </location>
</feature>
<feature type="compositionally biased region" description="Basic and acidic residues" evidence="1">
    <location>
        <begin position="190"/>
        <end position="209"/>
    </location>
</feature>
<dbReference type="SUPFAM" id="SSF54236">
    <property type="entry name" value="Ubiquitin-like"/>
    <property type="match status" value="1"/>
</dbReference>
<dbReference type="Gene3D" id="3.10.20.90">
    <property type="entry name" value="Phosphatidylinositol 3-kinase Catalytic Subunit, Chain A, domain 1"/>
    <property type="match status" value="1"/>
</dbReference>
<dbReference type="InterPro" id="IPR041207">
    <property type="entry name" value="NUB1_ubiquitin-like_dom"/>
</dbReference>
<dbReference type="GO" id="GO:2000058">
    <property type="term" value="P:regulation of ubiquitin-dependent protein catabolic process"/>
    <property type="evidence" value="ECO:0007669"/>
    <property type="project" value="TreeGrafter"/>
</dbReference>
<feature type="domain" description="UBA" evidence="2">
    <location>
        <begin position="395"/>
        <end position="435"/>
    </location>
</feature>
<feature type="domain" description="UBA" evidence="2">
    <location>
        <begin position="506"/>
        <end position="546"/>
    </location>
</feature>
<dbReference type="InterPro" id="IPR009060">
    <property type="entry name" value="UBA-like_sf"/>
</dbReference>
<dbReference type="EMBL" id="JAUPFM010000002">
    <property type="protein sequence ID" value="KAK2859768.1"/>
    <property type="molecule type" value="Genomic_DNA"/>
</dbReference>
<dbReference type="SMART" id="SM00165">
    <property type="entry name" value="UBA"/>
    <property type="match status" value="3"/>
</dbReference>
<dbReference type="InterPro" id="IPR029071">
    <property type="entry name" value="Ubiquitin-like_domsf"/>
</dbReference>
<dbReference type="SUPFAM" id="SSF46934">
    <property type="entry name" value="UBA-like"/>
    <property type="match status" value="3"/>
</dbReference>
<accession>A0AA88T174</accession>
<dbReference type="CDD" id="cd14292">
    <property type="entry name" value="UBA2_NUB1"/>
    <property type="match status" value="1"/>
</dbReference>
<dbReference type="Pfam" id="PF00627">
    <property type="entry name" value="UBA"/>
    <property type="match status" value="2"/>
</dbReference>
<comment type="caution">
    <text evidence="3">The sequence shown here is derived from an EMBL/GenBank/DDBJ whole genome shotgun (WGS) entry which is preliminary data.</text>
</comment>
<dbReference type="Gene3D" id="1.10.8.10">
    <property type="entry name" value="DNA helicase RuvA subunit, C-terminal domain"/>
    <property type="match status" value="3"/>
</dbReference>
<name>A0AA88T174_CHASR</name>
<keyword evidence="4" id="KW-1185">Reference proteome</keyword>